<dbReference type="EMBL" id="CBSZ010000351">
    <property type="protein sequence ID" value="CDH25632.1"/>
    <property type="molecule type" value="Genomic_DNA"/>
</dbReference>
<dbReference type="InterPro" id="IPR028098">
    <property type="entry name" value="Glyco_trans_4-like_N"/>
</dbReference>
<dbReference type="PANTHER" id="PTHR46401">
    <property type="entry name" value="GLYCOSYLTRANSFERASE WBBK-RELATED"/>
    <property type="match status" value="1"/>
</dbReference>
<keyword evidence="1" id="KW-0808">Transferase</keyword>
<dbReference type="HOGENOM" id="CLU_009583_0_1_6"/>
<dbReference type="PANTHER" id="PTHR46401:SF2">
    <property type="entry name" value="GLYCOSYLTRANSFERASE WBBK-RELATED"/>
    <property type="match status" value="1"/>
</dbReference>
<dbReference type="GO" id="GO:0009103">
    <property type="term" value="P:lipopolysaccharide biosynthetic process"/>
    <property type="evidence" value="ECO:0007669"/>
    <property type="project" value="TreeGrafter"/>
</dbReference>
<evidence type="ECO:0000259" key="2">
    <source>
        <dbReference type="Pfam" id="PF00534"/>
    </source>
</evidence>
<proteinExistence type="predicted"/>
<dbReference type="Pfam" id="PF13439">
    <property type="entry name" value="Glyco_transf_4"/>
    <property type="match status" value="1"/>
</dbReference>
<dbReference type="GO" id="GO:0016757">
    <property type="term" value="F:glycosyltransferase activity"/>
    <property type="evidence" value="ECO:0007669"/>
    <property type="project" value="InterPro"/>
</dbReference>
<dbReference type="AlphaFoldDB" id="A0A077PYC6"/>
<dbReference type="CDD" id="cd03801">
    <property type="entry name" value="GT4_PimA-like"/>
    <property type="match status" value="1"/>
</dbReference>
<dbReference type="RefSeq" id="WP_038197794.1">
    <property type="nucleotide sequence ID" value="NZ_CAWLXS010000397.1"/>
</dbReference>
<dbReference type="Pfam" id="PF00534">
    <property type="entry name" value="Glycos_transf_1"/>
    <property type="match status" value="1"/>
</dbReference>
<feature type="domain" description="Glycosyltransferase subfamily 4-like N-terminal" evidence="3">
    <location>
        <begin position="57"/>
        <end position="159"/>
    </location>
</feature>
<dbReference type="InterPro" id="IPR001296">
    <property type="entry name" value="Glyco_trans_1"/>
</dbReference>
<organism evidence="4">
    <name type="scientific">Xenorhabdus bovienii str. kraussei Becker Underwood</name>
    <dbReference type="NCBI Taxonomy" id="1398204"/>
    <lineage>
        <taxon>Bacteria</taxon>
        <taxon>Pseudomonadati</taxon>
        <taxon>Pseudomonadota</taxon>
        <taxon>Gammaproteobacteria</taxon>
        <taxon>Enterobacterales</taxon>
        <taxon>Morganellaceae</taxon>
        <taxon>Xenorhabdus</taxon>
    </lineage>
</organism>
<dbReference type="SUPFAM" id="SSF53756">
    <property type="entry name" value="UDP-Glycosyltransferase/glycogen phosphorylase"/>
    <property type="match status" value="1"/>
</dbReference>
<reference evidence="4" key="1">
    <citation type="submission" date="2013-07" db="EMBL/GenBank/DDBJ databases">
        <title>Sub-species coevolution in mutualistic symbiosis.</title>
        <authorList>
            <person name="Murfin K."/>
            <person name="Klassen J."/>
            <person name="Lee M."/>
            <person name="Forst S."/>
            <person name="Stock P."/>
            <person name="Goodrich-Blair H."/>
        </authorList>
    </citation>
    <scope>NUCLEOTIDE SEQUENCE [LARGE SCALE GENOMIC DNA]</scope>
    <source>
        <strain evidence="4">Kraussei Becker Underwood</strain>
    </source>
</reference>
<accession>A0A077PYC6</accession>
<dbReference type="Gene3D" id="3.40.50.2000">
    <property type="entry name" value="Glycogen Phosphorylase B"/>
    <property type="match status" value="2"/>
</dbReference>
<evidence type="ECO:0000313" key="4">
    <source>
        <dbReference type="EMBL" id="CDH25632.1"/>
    </source>
</evidence>
<gene>
    <name evidence="4" type="primary">wbzI</name>
    <name evidence="4" type="ORF">XBKB1_4140060</name>
</gene>
<name>A0A077PYC6_XENBV</name>
<evidence type="ECO:0000259" key="3">
    <source>
        <dbReference type="Pfam" id="PF13439"/>
    </source>
</evidence>
<dbReference type="Proteomes" id="UP000028493">
    <property type="component" value="Unassembled WGS sequence"/>
</dbReference>
<protein>
    <submittedName>
        <fullName evidence="4">WbzI</fullName>
    </submittedName>
</protein>
<comment type="caution">
    <text evidence="4">The sequence shown here is derived from an EMBL/GenBank/DDBJ whole genome shotgun (WGS) entry which is preliminary data.</text>
</comment>
<sequence length="354" mass="41562">MKKIAILLPSIRNVGPVRVALDIVEELSKKEHSLYFKIFYLDEKIEISFPCDQEKLTFRNILSLYEFDIIHSHMLRPDLVNALLPLFKGKKISTIHNIVETDLKYSHGLFISKIFTVIWKKIWKRIDFKIVLTKYAKEYYSKKLIIKDDQIFVVNNGVKPIFPPQEYNRHVYSKIQEYRKNGKIILGSVSLFNDRKGLEQVIRLLEKNPQYVFIIIGDGPAKDSLIKLSKDLNVEDRVFFGGFLHNAKEYIYLFDCYVMPSREEGFPLALTEALTTKIVTVCSDIPVFREILDNNSTSYFKLDNINSFNIAVKRSLDNKTQLSNNAFKLYIEKYTRETMALKYYKIYKFSCFPY</sequence>
<feature type="domain" description="Glycosyl transferase family 1" evidence="2">
    <location>
        <begin position="179"/>
        <end position="319"/>
    </location>
</feature>
<evidence type="ECO:0000256" key="1">
    <source>
        <dbReference type="ARBA" id="ARBA00022679"/>
    </source>
</evidence>